<dbReference type="Pfam" id="PF13489">
    <property type="entry name" value="Methyltransf_23"/>
    <property type="match status" value="1"/>
</dbReference>
<dbReference type="Gene3D" id="3.40.50.150">
    <property type="entry name" value="Vaccinia Virus protein VP39"/>
    <property type="match status" value="1"/>
</dbReference>
<protein>
    <submittedName>
        <fullName evidence="2">Class I SAM-dependent methyltransferase</fullName>
    </submittedName>
</protein>
<evidence type="ECO:0000313" key="2">
    <source>
        <dbReference type="EMBL" id="RJO61040.1"/>
    </source>
</evidence>
<keyword evidence="1" id="KW-1133">Transmembrane helix</keyword>
<dbReference type="CDD" id="cd02440">
    <property type="entry name" value="AdoMet_MTases"/>
    <property type="match status" value="1"/>
</dbReference>
<keyword evidence="1" id="KW-0812">Transmembrane</keyword>
<dbReference type="AlphaFoldDB" id="A0A419DDC0"/>
<dbReference type="GO" id="GO:0032259">
    <property type="term" value="P:methylation"/>
    <property type="evidence" value="ECO:0007669"/>
    <property type="project" value="UniProtKB-KW"/>
</dbReference>
<gene>
    <name evidence="2" type="ORF">C4544_03830</name>
</gene>
<evidence type="ECO:0000256" key="1">
    <source>
        <dbReference type="SAM" id="Phobius"/>
    </source>
</evidence>
<name>A0A419DDC0_9BACT</name>
<accession>A0A419DDC0</accession>
<keyword evidence="2" id="KW-0489">Methyltransferase</keyword>
<keyword evidence="2" id="KW-0808">Transferase</keyword>
<proteinExistence type="predicted"/>
<dbReference type="Proteomes" id="UP000285655">
    <property type="component" value="Unassembled WGS sequence"/>
</dbReference>
<dbReference type="EMBL" id="QZJW01000032">
    <property type="protein sequence ID" value="RJO61040.1"/>
    <property type="molecule type" value="Genomic_DNA"/>
</dbReference>
<sequence length="307" mass="35180">MKNEPGDNNCPACDSKDFISLNIDVPDYEYRISYTPDLIFCKGCNLIRHETLPGYNKLGEFYPDDYLVYNKSFNAASNALYSKLKNKLYDIRAKKLTKLIGPKGNILDVGCANGAFLLSLKRLGDYGLYGLDIKNTGMNFAEHAIDFKEGHLEDLYYPEHFFNAVILDNVLEHVPDPVIFMHKVMFILKPGGYIFGTTPNYNSIDRFVFKKYWGGFHMPRHIYLFNANNLNMFMKKMGTSEVTFPLTANAADWAVSFQNFMRRKQEKQGTYKRASYFPLVAIALFPVALLSSLFNLNGVMDFVCVRR</sequence>
<dbReference type="PANTHER" id="PTHR43861:SF6">
    <property type="entry name" value="METHYLTRANSFERASE TYPE 11"/>
    <property type="match status" value="1"/>
</dbReference>
<keyword evidence="1" id="KW-0472">Membrane</keyword>
<organism evidence="2 3">
    <name type="scientific">candidate division WS5 bacterium</name>
    <dbReference type="NCBI Taxonomy" id="2093353"/>
    <lineage>
        <taxon>Bacteria</taxon>
        <taxon>candidate division WS5</taxon>
    </lineage>
</organism>
<feature type="transmembrane region" description="Helical" evidence="1">
    <location>
        <begin position="274"/>
        <end position="294"/>
    </location>
</feature>
<dbReference type="GO" id="GO:0008168">
    <property type="term" value="F:methyltransferase activity"/>
    <property type="evidence" value="ECO:0007669"/>
    <property type="project" value="UniProtKB-KW"/>
</dbReference>
<comment type="caution">
    <text evidence="2">The sequence shown here is derived from an EMBL/GenBank/DDBJ whole genome shotgun (WGS) entry which is preliminary data.</text>
</comment>
<evidence type="ECO:0000313" key="3">
    <source>
        <dbReference type="Proteomes" id="UP000285655"/>
    </source>
</evidence>
<dbReference type="InterPro" id="IPR029063">
    <property type="entry name" value="SAM-dependent_MTases_sf"/>
</dbReference>
<reference evidence="2 3" key="1">
    <citation type="journal article" date="2017" name="ISME J.">
        <title>Energy and carbon metabolisms in a deep terrestrial subsurface fluid microbial community.</title>
        <authorList>
            <person name="Momper L."/>
            <person name="Jungbluth S.P."/>
            <person name="Lee M.D."/>
            <person name="Amend J.P."/>
        </authorList>
    </citation>
    <scope>NUCLEOTIDE SEQUENCE [LARGE SCALE GENOMIC DNA]</scope>
    <source>
        <strain evidence="2">SURF_29</strain>
    </source>
</reference>
<dbReference type="SUPFAM" id="SSF53335">
    <property type="entry name" value="S-adenosyl-L-methionine-dependent methyltransferases"/>
    <property type="match status" value="1"/>
</dbReference>
<dbReference type="PANTHER" id="PTHR43861">
    <property type="entry name" value="TRANS-ACONITATE 2-METHYLTRANSFERASE-RELATED"/>
    <property type="match status" value="1"/>
</dbReference>